<feature type="non-terminal residue" evidence="8">
    <location>
        <position position="1"/>
    </location>
</feature>
<evidence type="ECO:0000256" key="2">
    <source>
        <dbReference type="ARBA" id="ARBA00012438"/>
    </source>
</evidence>
<dbReference type="GO" id="GO:0005886">
    <property type="term" value="C:plasma membrane"/>
    <property type="evidence" value="ECO:0007669"/>
    <property type="project" value="TreeGrafter"/>
</dbReference>
<dbReference type="InterPro" id="IPR036890">
    <property type="entry name" value="HATPase_C_sf"/>
</dbReference>
<keyword evidence="5 8" id="KW-0418">Kinase</keyword>
<dbReference type="PRINTS" id="PR00344">
    <property type="entry name" value="BCTRLSENSOR"/>
</dbReference>
<protein>
    <recommendedName>
        <fullName evidence="2">histidine kinase</fullName>
        <ecNumber evidence="2">2.7.13.3</ecNumber>
    </recommendedName>
</protein>
<dbReference type="InterPro" id="IPR003594">
    <property type="entry name" value="HATPase_dom"/>
</dbReference>
<dbReference type="PROSITE" id="PS50109">
    <property type="entry name" value="HIS_KIN"/>
    <property type="match status" value="1"/>
</dbReference>
<reference evidence="8 9" key="1">
    <citation type="submission" date="2014-01" db="EMBL/GenBank/DDBJ databases">
        <title>Genome sequence determination for a cystic fibrosis isolate, Inquilinus limosus.</title>
        <authorList>
            <person name="Pino M."/>
            <person name="Di Conza J."/>
            <person name="Gutkind G."/>
        </authorList>
    </citation>
    <scope>NUCLEOTIDE SEQUENCE [LARGE SCALE GENOMIC DNA]</scope>
    <source>
        <strain evidence="8 9">MP06</strain>
    </source>
</reference>
<dbReference type="InterPro" id="IPR050980">
    <property type="entry name" value="2C_sensor_his_kinase"/>
</dbReference>
<dbReference type="PANTHER" id="PTHR44936:SF10">
    <property type="entry name" value="SENSOR PROTEIN RSTB"/>
    <property type="match status" value="1"/>
</dbReference>
<dbReference type="Proteomes" id="UP000029995">
    <property type="component" value="Unassembled WGS sequence"/>
</dbReference>
<dbReference type="Pfam" id="PF02518">
    <property type="entry name" value="HATPase_c"/>
    <property type="match status" value="1"/>
</dbReference>
<dbReference type="EMBL" id="JANX01000745">
    <property type="protein sequence ID" value="KGM30657.1"/>
    <property type="molecule type" value="Genomic_DNA"/>
</dbReference>
<dbReference type="RefSeq" id="WP_034848011.1">
    <property type="nucleotide sequence ID" value="NZ_JANX01000745.1"/>
</dbReference>
<dbReference type="AlphaFoldDB" id="A0A0A0D0N8"/>
<sequence>DTDPEPRRAVDLVALLTTLVDAAADAGQDARYDGPDRAVLHARPLALKRAFANLIDNAVAYGGSARVALRDGPAGVTVAIADDGPGIPEAELDRVLQPFQRIEGSRSRATGGVGLGLAIALQAVEREGGRLSLVNRPAGGLTAEVSLPRH</sequence>
<proteinExistence type="predicted"/>
<dbReference type="CDD" id="cd00075">
    <property type="entry name" value="HATPase"/>
    <property type="match status" value="1"/>
</dbReference>
<dbReference type="OrthoDB" id="9804645at2"/>
<evidence type="ECO:0000256" key="3">
    <source>
        <dbReference type="ARBA" id="ARBA00022679"/>
    </source>
</evidence>
<feature type="domain" description="Histidine kinase" evidence="7">
    <location>
        <begin position="35"/>
        <end position="150"/>
    </location>
</feature>
<gene>
    <name evidence="8" type="ORF">P409_31755</name>
</gene>
<dbReference type="SUPFAM" id="SSF55874">
    <property type="entry name" value="ATPase domain of HSP90 chaperone/DNA topoisomerase II/histidine kinase"/>
    <property type="match status" value="1"/>
</dbReference>
<dbReference type="EC" id="2.7.13.3" evidence="2"/>
<evidence type="ECO:0000256" key="5">
    <source>
        <dbReference type="ARBA" id="ARBA00022777"/>
    </source>
</evidence>
<keyword evidence="3" id="KW-0808">Transferase</keyword>
<accession>A0A0A0D0N8</accession>
<keyword evidence="4" id="KW-0547">Nucleotide-binding</keyword>
<organism evidence="8 9">
    <name type="scientific">Inquilinus limosus MP06</name>
    <dbReference type="NCBI Taxonomy" id="1398085"/>
    <lineage>
        <taxon>Bacteria</taxon>
        <taxon>Pseudomonadati</taxon>
        <taxon>Pseudomonadota</taxon>
        <taxon>Alphaproteobacteria</taxon>
        <taxon>Rhodospirillales</taxon>
        <taxon>Rhodospirillaceae</taxon>
        <taxon>Inquilinus</taxon>
    </lineage>
</organism>
<evidence type="ECO:0000256" key="1">
    <source>
        <dbReference type="ARBA" id="ARBA00000085"/>
    </source>
</evidence>
<evidence type="ECO:0000313" key="9">
    <source>
        <dbReference type="Proteomes" id="UP000029995"/>
    </source>
</evidence>
<evidence type="ECO:0000259" key="7">
    <source>
        <dbReference type="PROSITE" id="PS50109"/>
    </source>
</evidence>
<evidence type="ECO:0000313" key="8">
    <source>
        <dbReference type="EMBL" id="KGM30657.1"/>
    </source>
</evidence>
<name>A0A0A0D0N8_9PROT</name>
<dbReference type="SMART" id="SM00387">
    <property type="entry name" value="HATPase_c"/>
    <property type="match status" value="1"/>
</dbReference>
<comment type="caution">
    <text evidence="8">The sequence shown here is derived from an EMBL/GenBank/DDBJ whole genome shotgun (WGS) entry which is preliminary data.</text>
</comment>
<dbReference type="GO" id="GO:0005524">
    <property type="term" value="F:ATP binding"/>
    <property type="evidence" value="ECO:0007669"/>
    <property type="project" value="UniProtKB-KW"/>
</dbReference>
<dbReference type="PANTHER" id="PTHR44936">
    <property type="entry name" value="SENSOR PROTEIN CREC"/>
    <property type="match status" value="1"/>
</dbReference>
<dbReference type="Gene3D" id="3.30.565.10">
    <property type="entry name" value="Histidine kinase-like ATPase, C-terminal domain"/>
    <property type="match status" value="1"/>
</dbReference>
<keyword evidence="6" id="KW-0067">ATP-binding</keyword>
<comment type="catalytic activity">
    <reaction evidence="1">
        <text>ATP + protein L-histidine = ADP + protein N-phospho-L-histidine.</text>
        <dbReference type="EC" id="2.7.13.3"/>
    </reaction>
</comment>
<dbReference type="GO" id="GO:0000155">
    <property type="term" value="F:phosphorelay sensor kinase activity"/>
    <property type="evidence" value="ECO:0007669"/>
    <property type="project" value="TreeGrafter"/>
</dbReference>
<dbReference type="InterPro" id="IPR004358">
    <property type="entry name" value="Sig_transdc_His_kin-like_C"/>
</dbReference>
<evidence type="ECO:0000256" key="6">
    <source>
        <dbReference type="ARBA" id="ARBA00022840"/>
    </source>
</evidence>
<evidence type="ECO:0000256" key="4">
    <source>
        <dbReference type="ARBA" id="ARBA00022741"/>
    </source>
</evidence>
<dbReference type="InterPro" id="IPR005467">
    <property type="entry name" value="His_kinase_dom"/>
</dbReference>